<dbReference type="EMBL" id="JPVP01000059">
    <property type="protein sequence ID" value="KGR82753.1"/>
    <property type="molecule type" value="Genomic_DNA"/>
</dbReference>
<gene>
    <name evidence="1" type="ORF">CD32_18065</name>
</gene>
<accession>A0A0A3IIV9</accession>
<dbReference type="AlphaFoldDB" id="A0A0A3IIV9"/>
<comment type="caution">
    <text evidence="1">The sequence shown here is derived from an EMBL/GenBank/DDBJ whole genome shotgun (WGS) entry which is preliminary data.</text>
</comment>
<dbReference type="Proteomes" id="UP000030437">
    <property type="component" value="Unassembled WGS sequence"/>
</dbReference>
<evidence type="ECO:0000313" key="2">
    <source>
        <dbReference type="Proteomes" id="UP000030437"/>
    </source>
</evidence>
<organism evidence="1 2">
    <name type="scientific">Lysinibacillus odysseyi 34hs-1 = NBRC 100172</name>
    <dbReference type="NCBI Taxonomy" id="1220589"/>
    <lineage>
        <taxon>Bacteria</taxon>
        <taxon>Bacillati</taxon>
        <taxon>Bacillota</taxon>
        <taxon>Bacilli</taxon>
        <taxon>Bacillales</taxon>
        <taxon>Bacillaceae</taxon>
        <taxon>Lysinibacillus</taxon>
    </lineage>
</organism>
<keyword evidence="2" id="KW-1185">Reference proteome</keyword>
<reference evidence="1 2" key="1">
    <citation type="submission" date="2014-02" db="EMBL/GenBank/DDBJ databases">
        <title>Draft genome sequence of Lysinibacillus odysseyi NBRC 100172.</title>
        <authorList>
            <person name="Zhang F."/>
            <person name="Wang G."/>
            <person name="Zhang L."/>
        </authorList>
    </citation>
    <scope>NUCLEOTIDE SEQUENCE [LARGE SCALE GENOMIC DNA]</scope>
    <source>
        <strain evidence="1 2">NBRC 100172</strain>
    </source>
</reference>
<evidence type="ECO:0000313" key="1">
    <source>
        <dbReference type="EMBL" id="KGR82753.1"/>
    </source>
</evidence>
<proteinExistence type="predicted"/>
<protein>
    <submittedName>
        <fullName evidence="1">Uncharacterized protein</fullName>
    </submittedName>
</protein>
<name>A0A0A3IIV9_9BACI</name>
<sequence length="75" mass="8748">MLLSTDEEYLPLEFISNFKGAEKLLLEVEASLIYHYKPELNTISKKKANYDIVSEVHIQNFSKYSNFLNDNFISV</sequence>